<feature type="transmembrane region" description="Helical" evidence="8">
    <location>
        <begin position="194"/>
        <end position="216"/>
    </location>
</feature>
<evidence type="ECO:0000313" key="9">
    <source>
        <dbReference type="EMBL" id="MBK8523814.1"/>
    </source>
</evidence>
<dbReference type="Gene3D" id="1.50.10.150">
    <property type="entry name" value="Voltage-dependent anion channel"/>
    <property type="match status" value="1"/>
</dbReference>
<evidence type="ECO:0000313" key="10">
    <source>
        <dbReference type="Proteomes" id="UP000886689"/>
    </source>
</evidence>
<feature type="transmembrane region" description="Helical" evidence="8">
    <location>
        <begin position="102"/>
        <end position="123"/>
    </location>
</feature>
<dbReference type="CDD" id="cd09321">
    <property type="entry name" value="TDT_like_3"/>
    <property type="match status" value="1"/>
</dbReference>
<evidence type="ECO:0000256" key="8">
    <source>
        <dbReference type="SAM" id="Phobius"/>
    </source>
</evidence>
<dbReference type="Proteomes" id="UP000886689">
    <property type="component" value="Unassembled WGS sequence"/>
</dbReference>
<feature type="transmembrane region" description="Helical" evidence="8">
    <location>
        <begin position="263"/>
        <end position="286"/>
    </location>
</feature>
<evidence type="ECO:0000256" key="6">
    <source>
        <dbReference type="ARBA" id="ARBA00022989"/>
    </source>
</evidence>
<protein>
    <submittedName>
        <fullName evidence="9">C4-dicarboxylate ABC transporter</fullName>
    </submittedName>
</protein>
<comment type="subcellular location">
    <subcellularLocation>
        <location evidence="1">Cell membrane</location>
        <topology evidence="1">Multi-pass membrane protein</topology>
    </subcellularLocation>
</comment>
<dbReference type="Pfam" id="PF03595">
    <property type="entry name" value="SLAC1"/>
    <property type="match status" value="1"/>
</dbReference>
<evidence type="ECO:0000256" key="4">
    <source>
        <dbReference type="ARBA" id="ARBA00022475"/>
    </source>
</evidence>
<dbReference type="InterPro" id="IPR038665">
    <property type="entry name" value="Voltage-dep_anion_channel_sf"/>
</dbReference>
<sequence length="362" mass="39181">MNSPVANHSGVPSGASPKFPSFSEISRSFAPGWFAAVMGTGVLALTAHSLSGRWPFLTPLVQGLHWFNVLLFCVLSVPWLTRWLRFHEAAMMTLRHPVQASFYPTFAIAMLVLAAQWLAIAGMPVAALAFWWGGTALVFVFSFAVLFQMFRGEHVDLEHVTPAKFIPAVGLVVIPVAGGPLLELQSGAMRELALLVNILGLGAGTMMYLGLLGLTLQRKLLAKPAVGILTPTAWIHLAPLGVIPVSLLNVLDQLPFAVAHEPFLFISLLLWGFGVWWLVMASLLTWAARRAGQMPFALSWWGFTFPLGVFVAASLRLSPLTGIGSVDTIGVACWFLLLLVWGVTLVNTVRGVISGAVFRPHP</sequence>
<evidence type="ECO:0000256" key="5">
    <source>
        <dbReference type="ARBA" id="ARBA00022692"/>
    </source>
</evidence>
<keyword evidence="4" id="KW-1003">Cell membrane</keyword>
<evidence type="ECO:0000256" key="1">
    <source>
        <dbReference type="ARBA" id="ARBA00004651"/>
    </source>
</evidence>
<dbReference type="GO" id="GO:0000319">
    <property type="term" value="F:sulfite transmembrane transporter activity"/>
    <property type="evidence" value="ECO:0007669"/>
    <property type="project" value="TreeGrafter"/>
</dbReference>
<keyword evidence="3" id="KW-0813">Transport</keyword>
<dbReference type="EMBL" id="JADJUC010000005">
    <property type="protein sequence ID" value="MBK8523814.1"/>
    <property type="molecule type" value="Genomic_DNA"/>
</dbReference>
<dbReference type="GO" id="GO:0005886">
    <property type="term" value="C:plasma membrane"/>
    <property type="evidence" value="ECO:0007669"/>
    <property type="project" value="UniProtKB-SubCell"/>
</dbReference>
<name>A0A9D7PSG1_9PROT</name>
<feature type="transmembrane region" description="Helical" evidence="8">
    <location>
        <begin position="63"/>
        <end position="81"/>
    </location>
</feature>
<proteinExistence type="inferred from homology"/>
<evidence type="ECO:0000256" key="3">
    <source>
        <dbReference type="ARBA" id="ARBA00022448"/>
    </source>
</evidence>
<evidence type="ECO:0000256" key="7">
    <source>
        <dbReference type="ARBA" id="ARBA00023136"/>
    </source>
</evidence>
<dbReference type="AlphaFoldDB" id="A0A9D7PSG1"/>
<gene>
    <name evidence="9" type="ORF">IPL58_06655</name>
</gene>
<dbReference type="PANTHER" id="PTHR31686:SF1">
    <property type="entry name" value="SULFITE EFFLUX PUMP SSU1"/>
    <property type="match status" value="1"/>
</dbReference>
<reference evidence="9" key="1">
    <citation type="submission" date="2020-10" db="EMBL/GenBank/DDBJ databases">
        <title>Connecting structure to function with the recovery of over 1000 high-quality activated sludge metagenome-assembled genomes encoding full-length rRNA genes using long-read sequencing.</title>
        <authorList>
            <person name="Singleton C.M."/>
            <person name="Petriglieri F."/>
            <person name="Kristensen J.M."/>
            <person name="Kirkegaard R.H."/>
            <person name="Michaelsen T.Y."/>
            <person name="Andersen M.H."/>
            <person name="Karst S.M."/>
            <person name="Dueholm M.S."/>
            <person name="Nielsen P.H."/>
            <person name="Albertsen M."/>
        </authorList>
    </citation>
    <scope>NUCLEOTIDE SEQUENCE</scope>
    <source>
        <strain evidence="9">Hirt_18-Q3-R61-65_BATAC.395</strain>
    </source>
</reference>
<feature type="transmembrane region" description="Helical" evidence="8">
    <location>
        <begin position="162"/>
        <end position="182"/>
    </location>
</feature>
<feature type="transmembrane region" description="Helical" evidence="8">
    <location>
        <begin position="32"/>
        <end position="51"/>
    </location>
</feature>
<dbReference type="InterPro" id="IPR051629">
    <property type="entry name" value="Sulfite_efflux_TDT"/>
</dbReference>
<feature type="transmembrane region" description="Helical" evidence="8">
    <location>
        <begin position="298"/>
        <end position="317"/>
    </location>
</feature>
<keyword evidence="6 8" id="KW-1133">Transmembrane helix</keyword>
<feature type="transmembrane region" description="Helical" evidence="8">
    <location>
        <begin position="228"/>
        <end position="251"/>
    </location>
</feature>
<keyword evidence="5 8" id="KW-0812">Transmembrane</keyword>
<accession>A0A9D7PSG1</accession>
<dbReference type="NCBIfam" id="TIGR00816">
    <property type="entry name" value="tdt"/>
    <property type="match status" value="1"/>
</dbReference>
<comment type="caution">
    <text evidence="9">The sequence shown here is derived from an EMBL/GenBank/DDBJ whole genome shotgun (WGS) entry which is preliminary data.</text>
</comment>
<feature type="transmembrane region" description="Helical" evidence="8">
    <location>
        <begin position="129"/>
        <end position="150"/>
    </location>
</feature>
<dbReference type="InterPro" id="IPR011552">
    <property type="entry name" value="TehA/Mae1"/>
</dbReference>
<organism evidence="9 10">
    <name type="scientific">Candidatus Proximibacter danicus</name>
    <dbReference type="NCBI Taxonomy" id="2954365"/>
    <lineage>
        <taxon>Bacteria</taxon>
        <taxon>Pseudomonadati</taxon>
        <taxon>Pseudomonadota</taxon>
        <taxon>Betaproteobacteria</taxon>
        <taxon>Candidatus Proximibacter</taxon>
    </lineage>
</organism>
<dbReference type="PANTHER" id="PTHR31686">
    <property type="match status" value="1"/>
</dbReference>
<feature type="transmembrane region" description="Helical" evidence="8">
    <location>
        <begin position="329"/>
        <end position="349"/>
    </location>
</feature>
<keyword evidence="7 8" id="KW-0472">Membrane</keyword>
<dbReference type="InterPro" id="IPR004695">
    <property type="entry name" value="SLAC1/Mae1/Ssu1/TehA"/>
</dbReference>
<comment type="similarity">
    <text evidence="2">Belongs to the tellurite-resistance/dicarboxylate transporter (TDT) family.</text>
</comment>
<evidence type="ECO:0000256" key="2">
    <source>
        <dbReference type="ARBA" id="ARBA00008566"/>
    </source>
</evidence>